<dbReference type="PANTHER" id="PTHR31571">
    <property type="entry name" value="ALTERED INHERITANCE OF MITOCHONDRIA PROTEIN 6"/>
    <property type="match status" value="1"/>
</dbReference>
<gene>
    <name evidence="3" type="ORF">DIT97_25040</name>
</gene>
<keyword evidence="2" id="KW-0732">Signal</keyword>
<comment type="caution">
    <text evidence="3">The sequence shown here is derived from an EMBL/GenBank/DDBJ whole genome shotgun (WGS) entry which is preliminary data.</text>
</comment>
<evidence type="ECO:0000256" key="1">
    <source>
        <dbReference type="ARBA" id="ARBA00014286"/>
    </source>
</evidence>
<feature type="signal peptide" evidence="2">
    <location>
        <begin position="1"/>
        <end position="23"/>
    </location>
</feature>
<name>A0A3D3RBE8_9PLAN</name>
<dbReference type="Pfam" id="PF13653">
    <property type="entry name" value="GDPD_2"/>
    <property type="match status" value="1"/>
</dbReference>
<dbReference type="GO" id="GO:0006629">
    <property type="term" value="P:lipid metabolic process"/>
    <property type="evidence" value="ECO:0007669"/>
    <property type="project" value="InterPro"/>
</dbReference>
<dbReference type="GO" id="GO:0008081">
    <property type="term" value="F:phosphoric diester hydrolase activity"/>
    <property type="evidence" value="ECO:0007669"/>
    <property type="project" value="InterPro"/>
</dbReference>
<reference evidence="3 4" key="1">
    <citation type="journal article" date="2018" name="Nat. Biotechnol.">
        <title>A standardized bacterial taxonomy based on genome phylogeny substantially revises the tree of life.</title>
        <authorList>
            <person name="Parks D.H."/>
            <person name="Chuvochina M."/>
            <person name="Waite D.W."/>
            <person name="Rinke C."/>
            <person name="Skarshewski A."/>
            <person name="Chaumeil P.A."/>
            <person name="Hugenholtz P."/>
        </authorList>
    </citation>
    <scope>NUCLEOTIDE SEQUENCE [LARGE SCALE GENOMIC DNA]</scope>
    <source>
        <strain evidence="3">UBA9375</strain>
    </source>
</reference>
<evidence type="ECO:0000313" key="3">
    <source>
        <dbReference type="EMBL" id="HCO26129.1"/>
    </source>
</evidence>
<proteinExistence type="predicted"/>
<dbReference type="PROSITE" id="PS51257">
    <property type="entry name" value="PROKAR_LIPOPROTEIN"/>
    <property type="match status" value="1"/>
</dbReference>
<evidence type="ECO:0000256" key="2">
    <source>
        <dbReference type="SAM" id="SignalP"/>
    </source>
</evidence>
<dbReference type="InterPro" id="IPR017946">
    <property type="entry name" value="PLC-like_Pdiesterase_TIM-brl"/>
</dbReference>
<dbReference type="Proteomes" id="UP000263642">
    <property type="component" value="Unassembled WGS sequence"/>
</dbReference>
<dbReference type="SUPFAM" id="SSF51695">
    <property type="entry name" value="PLC-like phosphodiesterases"/>
    <property type="match status" value="1"/>
</dbReference>
<evidence type="ECO:0000313" key="4">
    <source>
        <dbReference type="Proteomes" id="UP000263642"/>
    </source>
</evidence>
<dbReference type="EMBL" id="DQAY01000150">
    <property type="protein sequence ID" value="HCO26129.1"/>
    <property type="molecule type" value="Genomic_DNA"/>
</dbReference>
<dbReference type="AlphaFoldDB" id="A0A3D3RBE8"/>
<sequence length="273" mass="31774">MFRLKFFSVILLALACCNSNGLAQSLHQTPLFQAHAHNDYRQKRPLQDALDNDFWSVEADIFLVDGELLVGHSRDELSMDRTLRKLYLNPLKNYFQDNKQKSNEKFPPFTLLIDIKTDGEAVYQVLRNQLREYEELLTSCQDGKTVRHPVQVVISGDRPIEMIEADNPRYAGIDGRLSDLDSDKPSQLMPLISDRWTSHFQYRGKGKMTEAERKKLREIVRQAHAAGRRVRFWATPESEELWKELVDARVDHINTDRLEKLHDFLIPQIQDSP</sequence>
<dbReference type="PANTHER" id="PTHR31571:SF1">
    <property type="entry name" value="ALTERED INHERITANCE OF MITOCHONDRIA PROTEIN 6"/>
    <property type="match status" value="1"/>
</dbReference>
<organism evidence="3 4">
    <name type="scientific">Gimesia maris</name>
    <dbReference type="NCBI Taxonomy" id="122"/>
    <lineage>
        <taxon>Bacteria</taxon>
        <taxon>Pseudomonadati</taxon>
        <taxon>Planctomycetota</taxon>
        <taxon>Planctomycetia</taxon>
        <taxon>Planctomycetales</taxon>
        <taxon>Planctomycetaceae</taxon>
        <taxon>Gimesia</taxon>
    </lineage>
</organism>
<accession>A0A3D3RBE8</accession>
<dbReference type="CDD" id="cd08577">
    <property type="entry name" value="PI-PLCc_GDPD_SF_unchar3"/>
    <property type="match status" value="1"/>
</dbReference>
<dbReference type="Gene3D" id="3.20.20.190">
    <property type="entry name" value="Phosphatidylinositol (PI) phosphodiesterase"/>
    <property type="match status" value="1"/>
</dbReference>
<protein>
    <recommendedName>
        <fullName evidence="1">Altered inheritance of mitochondria protein 6</fullName>
    </recommendedName>
</protein>
<feature type="chain" id="PRO_5017717835" description="Altered inheritance of mitochondria protein 6" evidence="2">
    <location>
        <begin position="24"/>
        <end position="273"/>
    </location>
</feature>
<dbReference type="InterPro" id="IPR039559">
    <property type="entry name" value="AIM6_PI-PLC-like_dom"/>
</dbReference>
<dbReference type="InterPro" id="IPR051236">
    <property type="entry name" value="HAT_RTT109-like"/>
</dbReference>